<protein>
    <submittedName>
        <fullName evidence="4">Class II aldolase/adducin family protein</fullName>
    </submittedName>
</protein>
<dbReference type="KEGG" id="bsol:FSW04_24980"/>
<dbReference type="SUPFAM" id="SSF53639">
    <property type="entry name" value="AraD/HMP-PK domain-like"/>
    <property type="match status" value="1"/>
</dbReference>
<keyword evidence="1" id="KW-0479">Metal-binding</keyword>
<dbReference type="GO" id="GO:0019323">
    <property type="term" value="P:pentose catabolic process"/>
    <property type="evidence" value="ECO:0007669"/>
    <property type="project" value="TreeGrafter"/>
</dbReference>
<dbReference type="InterPro" id="IPR036409">
    <property type="entry name" value="Aldolase_II/adducin_N_sf"/>
</dbReference>
<dbReference type="GO" id="GO:0016832">
    <property type="term" value="F:aldehyde-lyase activity"/>
    <property type="evidence" value="ECO:0007669"/>
    <property type="project" value="TreeGrafter"/>
</dbReference>
<dbReference type="PANTHER" id="PTHR22789:SF0">
    <property type="entry name" value="3-OXO-TETRONATE 4-PHOSPHATE DECARBOXYLASE-RELATED"/>
    <property type="match status" value="1"/>
</dbReference>
<dbReference type="GO" id="GO:0046872">
    <property type="term" value="F:metal ion binding"/>
    <property type="evidence" value="ECO:0007669"/>
    <property type="project" value="UniProtKB-KW"/>
</dbReference>
<organism evidence="4 5">
    <name type="scientific">Baekduia soli</name>
    <dbReference type="NCBI Taxonomy" id="496014"/>
    <lineage>
        <taxon>Bacteria</taxon>
        <taxon>Bacillati</taxon>
        <taxon>Actinomycetota</taxon>
        <taxon>Thermoleophilia</taxon>
        <taxon>Solirubrobacterales</taxon>
        <taxon>Baekduiaceae</taxon>
        <taxon>Baekduia</taxon>
    </lineage>
</organism>
<evidence type="ECO:0000313" key="5">
    <source>
        <dbReference type="Proteomes" id="UP000321805"/>
    </source>
</evidence>
<dbReference type="SMART" id="SM01007">
    <property type="entry name" value="Aldolase_II"/>
    <property type="match status" value="1"/>
</dbReference>
<evidence type="ECO:0000313" key="4">
    <source>
        <dbReference type="EMBL" id="QEC50513.1"/>
    </source>
</evidence>
<evidence type="ECO:0000256" key="2">
    <source>
        <dbReference type="ARBA" id="ARBA00023239"/>
    </source>
</evidence>
<gene>
    <name evidence="4" type="ORF">FSW04_24980</name>
</gene>
<dbReference type="Pfam" id="PF00596">
    <property type="entry name" value="Aldolase_II"/>
    <property type="match status" value="1"/>
</dbReference>
<dbReference type="GO" id="GO:0005829">
    <property type="term" value="C:cytosol"/>
    <property type="evidence" value="ECO:0007669"/>
    <property type="project" value="TreeGrafter"/>
</dbReference>
<dbReference type="PANTHER" id="PTHR22789">
    <property type="entry name" value="FUCULOSE PHOSPHATE ALDOLASE"/>
    <property type="match status" value="1"/>
</dbReference>
<dbReference type="Gene3D" id="3.40.225.10">
    <property type="entry name" value="Class II aldolase/adducin N-terminal domain"/>
    <property type="match status" value="1"/>
</dbReference>
<dbReference type="RefSeq" id="WP_146923221.1">
    <property type="nucleotide sequence ID" value="NZ_CP042430.1"/>
</dbReference>
<dbReference type="AlphaFoldDB" id="A0A5B8UBF6"/>
<feature type="domain" description="Class II aldolase/adducin N-terminal" evidence="3">
    <location>
        <begin position="14"/>
        <end position="189"/>
    </location>
</feature>
<sequence length="214" mass="22792">MRAVLTTPRARAERQVLAAGRALAARDMVTGTTGNVSVRRGDRIVITPSRTAYATMRRRDLVTVGLDGAVVRGTRSPSRELALHLAIYAARPDARALVHTHTPHATAWSFLDLPLRPRTEEMDYYAIGEIRTSRPAPAGSAALARAAVDVLGDARAVLLGHHGAVTVGADLDEALAIAQAVEHQAHVAWLLRGGDRAAGPLRRSAHVAPAGRRP</sequence>
<dbReference type="EMBL" id="CP042430">
    <property type="protein sequence ID" value="QEC50513.1"/>
    <property type="molecule type" value="Genomic_DNA"/>
</dbReference>
<reference evidence="4 5" key="1">
    <citation type="journal article" date="2018" name="J. Microbiol.">
        <title>Baekduia soli gen. nov., sp. nov., a novel bacterium isolated from the soil of Baekdu Mountain and proposal of a novel family name, Baekduiaceae fam. nov.</title>
        <authorList>
            <person name="An D.S."/>
            <person name="Siddiqi M.Z."/>
            <person name="Kim K.H."/>
            <person name="Yu H.S."/>
            <person name="Im W.T."/>
        </authorList>
    </citation>
    <scope>NUCLEOTIDE SEQUENCE [LARGE SCALE GENOMIC DNA]</scope>
    <source>
        <strain evidence="4 5">BR7-21</strain>
    </source>
</reference>
<dbReference type="OrthoDB" id="3729465at2"/>
<dbReference type="InterPro" id="IPR001303">
    <property type="entry name" value="Aldolase_II/adducin_N"/>
</dbReference>
<proteinExistence type="predicted"/>
<dbReference type="Proteomes" id="UP000321805">
    <property type="component" value="Chromosome"/>
</dbReference>
<name>A0A5B8UBF6_9ACTN</name>
<keyword evidence="5" id="KW-1185">Reference proteome</keyword>
<accession>A0A5B8UBF6</accession>
<dbReference type="InterPro" id="IPR050197">
    <property type="entry name" value="Aldolase_class_II_sugar_metab"/>
</dbReference>
<keyword evidence="2" id="KW-0456">Lyase</keyword>
<evidence type="ECO:0000256" key="1">
    <source>
        <dbReference type="ARBA" id="ARBA00022723"/>
    </source>
</evidence>
<evidence type="ECO:0000259" key="3">
    <source>
        <dbReference type="SMART" id="SM01007"/>
    </source>
</evidence>